<evidence type="ECO:0000313" key="3">
    <source>
        <dbReference type="EMBL" id="CAF1111010.1"/>
    </source>
</evidence>
<feature type="region of interest" description="Disordered" evidence="2">
    <location>
        <begin position="115"/>
        <end position="134"/>
    </location>
</feature>
<accession>A0A814PV62</accession>
<name>A0A814PV62_9BILA</name>
<reference evidence="3" key="1">
    <citation type="submission" date="2021-02" db="EMBL/GenBank/DDBJ databases">
        <authorList>
            <person name="Nowell W R."/>
        </authorList>
    </citation>
    <scope>NUCLEOTIDE SEQUENCE</scope>
    <source>
        <strain evidence="3">Ploen Becks lab</strain>
    </source>
</reference>
<comment type="caution">
    <text evidence="3">The sequence shown here is derived from an EMBL/GenBank/DDBJ whole genome shotgun (WGS) entry which is preliminary data.</text>
</comment>
<proteinExistence type="predicted"/>
<protein>
    <submittedName>
        <fullName evidence="3">Uncharacterized protein</fullName>
    </submittedName>
</protein>
<evidence type="ECO:0000256" key="2">
    <source>
        <dbReference type="SAM" id="MobiDB-lite"/>
    </source>
</evidence>
<sequence>MWRHNMCLVEYDSTKKTKKYSSRNAFKPMLNLLHINNMEKLGGRLKEVEEELKKLVEQKKNEMIRSKFNSDEFVLSHNRISNFKKLRDDDDNLIPTEFKNDIEIEEKDVELISRSTQTDASSFNYNSRRKKQEV</sequence>
<keyword evidence="1" id="KW-0175">Coiled coil</keyword>
<feature type="coiled-coil region" evidence="1">
    <location>
        <begin position="38"/>
        <end position="65"/>
    </location>
</feature>
<gene>
    <name evidence="3" type="ORF">OXX778_LOCUS21624</name>
</gene>
<dbReference type="Proteomes" id="UP000663879">
    <property type="component" value="Unassembled WGS sequence"/>
</dbReference>
<evidence type="ECO:0000313" key="4">
    <source>
        <dbReference type="Proteomes" id="UP000663879"/>
    </source>
</evidence>
<keyword evidence="4" id="KW-1185">Reference proteome</keyword>
<organism evidence="3 4">
    <name type="scientific">Brachionus calyciflorus</name>
    <dbReference type="NCBI Taxonomy" id="104777"/>
    <lineage>
        <taxon>Eukaryota</taxon>
        <taxon>Metazoa</taxon>
        <taxon>Spiralia</taxon>
        <taxon>Gnathifera</taxon>
        <taxon>Rotifera</taxon>
        <taxon>Eurotatoria</taxon>
        <taxon>Monogononta</taxon>
        <taxon>Pseudotrocha</taxon>
        <taxon>Ploima</taxon>
        <taxon>Brachionidae</taxon>
        <taxon>Brachionus</taxon>
    </lineage>
</organism>
<feature type="compositionally biased region" description="Polar residues" evidence="2">
    <location>
        <begin position="115"/>
        <end position="126"/>
    </location>
</feature>
<dbReference type="AlphaFoldDB" id="A0A814PV62"/>
<dbReference type="EMBL" id="CAJNOC010008165">
    <property type="protein sequence ID" value="CAF1111010.1"/>
    <property type="molecule type" value="Genomic_DNA"/>
</dbReference>
<evidence type="ECO:0000256" key="1">
    <source>
        <dbReference type="SAM" id="Coils"/>
    </source>
</evidence>